<feature type="region of interest" description="Disordered" evidence="1">
    <location>
        <begin position="33"/>
        <end position="56"/>
    </location>
</feature>
<feature type="compositionally biased region" description="Basic and acidic residues" evidence="1">
    <location>
        <begin position="33"/>
        <end position="55"/>
    </location>
</feature>
<reference evidence="2 3" key="1">
    <citation type="journal article" date="2017" name="Curr. Biol.">
        <title>Genome architecture and evolution of a unichromosomal asexual nematode.</title>
        <authorList>
            <person name="Fradin H."/>
            <person name="Zegar C."/>
            <person name="Gutwein M."/>
            <person name="Lucas J."/>
            <person name="Kovtun M."/>
            <person name="Corcoran D."/>
            <person name="Baugh L.R."/>
            <person name="Kiontke K."/>
            <person name="Gunsalus K."/>
            <person name="Fitch D.H."/>
            <person name="Piano F."/>
        </authorList>
    </citation>
    <scope>NUCLEOTIDE SEQUENCE [LARGE SCALE GENOMIC DNA]</scope>
    <source>
        <strain evidence="2">PF1309</strain>
    </source>
</reference>
<dbReference type="EMBL" id="LIAE01007394">
    <property type="protein sequence ID" value="PAV79606.1"/>
    <property type="molecule type" value="Genomic_DNA"/>
</dbReference>
<comment type="caution">
    <text evidence="2">The sequence shown here is derived from an EMBL/GenBank/DDBJ whole genome shotgun (WGS) entry which is preliminary data.</text>
</comment>
<proteinExistence type="predicted"/>
<evidence type="ECO:0000256" key="1">
    <source>
        <dbReference type="SAM" id="MobiDB-lite"/>
    </source>
</evidence>
<keyword evidence="3" id="KW-1185">Reference proteome</keyword>
<dbReference type="AlphaFoldDB" id="A0A2A2L015"/>
<gene>
    <name evidence="2" type="ORF">WR25_18322</name>
</gene>
<accession>A0A2A2L015</accession>
<evidence type="ECO:0000313" key="3">
    <source>
        <dbReference type="Proteomes" id="UP000218231"/>
    </source>
</evidence>
<name>A0A2A2L015_9BILA</name>
<dbReference type="Proteomes" id="UP000218231">
    <property type="component" value="Unassembled WGS sequence"/>
</dbReference>
<organism evidence="2 3">
    <name type="scientific">Diploscapter pachys</name>
    <dbReference type="NCBI Taxonomy" id="2018661"/>
    <lineage>
        <taxon>Eukaryota</taxon>
        <taxon>Metazoa</taxon>
        <taxon>Ecdysozoa</taxon>
        <taxon>Nematoda</taxon>
        <taxon>Chromadorea</taxon>
        <taxon>Rhabditida</taxon>
        <taxon>Rhabditina</taxon>
        <taxon>Rhabditomorpha</taxon>
        <taxon>Rhabditoidea</taxon>
        <taxon>Rhabditidae</taxon>
        <taxon>Diploscapter</taxon>
    </lineage>
</organism>
<evidence type="ECO:0000313" key="2">
    <source>
        <dbReference type="EMBL" id="PAV79606.1"/>
    </source>
</evidence>
<protein>
    <submittedName>
        <fullName evidence="2">Uncharacterized protein</fullName>
    </submittedName>
</protein>
<sequence>MEAMMEMNVDTKGEKMKQKLRELQQECQIIDEENKKRNAEMKSRRGKNARADPKQRLISGFFEASNRGAAASNSSTMKLPITISPKRKYLI</sequence>